<dbReference type="OMA" id="NDMIGNQ"/>
<dbReference type="Pfam" id="PF02458">
    <property type="entry name" value="Transferase"/>
    <property type="match status" value="1"/>
</dbReference>
<keyword evidence="2" id="KW-1185">Reference proteome</keyword>
<proteinExistence type="predicted"/>
<evidence type="ECO:0000313" key="2">
    <source>
        <dbReference type="Proteomes" id="UP000075243"/>
    </source>
</evidence>
<accession>A0A151UF54</accession>
<organism evidence="1 2">
    <name type="scientific">Cajanus cajan</name>
    <name type="common">Pigeon pea</name>
    <name type="synonym">Cajanus indicus</name>
    <dbReference type="NCBI Taxonomy" id="3821"/>
    <lineage>
        <taxon>Eukaryota</taxon>
        <taxon>Viridiplantae</taxon>
        <taxon>Streptophyta</taxon>
        <taxon>Embryophyta</taxon>
        <taxon>Tracheophyta</taxon>
        <taxon>Spermatophyta</taxon>
        <taxon>Magnoliopsida</taxon>
        <taxon>eudicotyledons</taxon>
        <taxon>Gunneridae</taxon>
        <taxon>Pentapetalae</taxon>
        <taxon>rosids</taxon>
        <taxon>fabids</taxon>
        <taxon>Fabales</taxon>
        <taxon>Fabaceae</taxon>
        <taxon>Papilionoideae</taxon>
        <taxon>50 kb inversion clade</taxon>
        <taxon>NPAAA clade</taxon>
        <taxon>indigoferoid/millettioid clade</taxon>
        <taxon>Phaseoleae</taxon>
        <taxon>Cajanus</taxon>
    </lineage>
</organism>
<dbReference type="STRING" id="3821.A0A151UF54"/>
<dbReference type="AlphaFoldDB" id="A0A151UF54"/>
<evidence type="ECO:0000313" key="1">
    <source>
        <dbReference type="EMBL" id="KYP77878.1"/>
    </source>
</evidence>
<reference evidence="1" key="1">
    <citation type="journal article" date="2012" name="Nat. Biotechnol.">
        <title>Draft genome sequence of pigeonpea (Cajanus cajan), an orphan legume crop of resource-poor farmers.</title>
        <authorList>
            <person name="Varshney R.K."/>
            <person name="Chen W."/>
            <person name="Li Y."/>
            <person name="Bharti A.K."/>
            <person name="Saxena R.K."/>
            <person name="Schlueter J.A."/>
            <person name="Donoghue M.T."/>
            <person name="Azam S."/>
            <person name="Fan G."/>
            <person name="Whaley A.M."/>
            <person name="Farmer A.D."/>
            <person name="Sheridan J."/>
            <person name="Iwata A."/>
            <person name="Tuteja R."/>
            <person name="Penmetsa R.V."/>
            <person name="Wu W."/>
            <person name="Upadhyaya H.D."/>
            <person name="Yang S.P."/>
            <person name="Shah T."/>
            <person name="Saxena K.B."/>
            <person name="Michael T."/>
            <person name="McCombie W.R."/>
            <person name="Yang B."/>
            <person name="Zhang G."/>
            <person name="Yang H."/>
            <person name="Wang J."/>
            <person name="Spillane C."/>
            <person name="Cook D.R."/>
            <person name="May G.D."/>
            <person name="Xu X."/>
            <person name="Jackson S.A."/>
        </authorList>
    </citation>
    <scope>NUCLEOTIDE SEQUENCE [LARGE SCALE GENOMIC DNA]</scope>
</reference>
<dbReference type="Gramene" id="C.cajan_47025.t">
    <property type="protein sequence ID" value="C.cajan_47025.t.cds1"/>
    <property type="gene ID" value="C.cajan_47025"/>
</dbReference>
<comment type="caution">
    <text evidence="1">The sequence shown here is derived from an EMBL/GenBank/DDBJ whole genome shotgun (WGS) entry which is preliminary data.</text>
</comment>
<dbReference type="Proteomes" id="UP000075243">
    <property type="component" value="Unassembled WGS sequence"/>
</dbReference>
<sequence length="105" mass="11645">SEVTDEYMHSVADLATTKGRHLPLPEKSLIISDLTRFNLRKANFGWGNAVYCGLASSSTGITFIMPHKNAKGEEGLLLPICLPLEVMNRFAKEFNDMIGNQNHPN</sequence>
<name>A0A151UF54_CAJCA</name>
<gene>
    <name evidence="1" type="ORF">KK1_050342</name>
</gene>
<feature type="non-terminal residue" evidence="1">
    <location>
        <position position="1"/>
    </location>
</feature>
<dbReference type="InterPro" id="IPR023213">
    <property type="entry name" value="CAT-like_dom_sf"/>
</dbReference>
<protein>
    <submittedName>
        <fullName evidence="1">Uncharacterized protein</fullName>
    </submittedName>
</protein>
<dbReference type="EMBL" id="AGCT01036096">
    <property type="protein sequence ID" value="KYP77878.1"/>
    <property type="molecule type" value="Genomic_DNA"/>
</dbReference>
<dbReference type="Gene3D" id="3.30.559.10">
    <property type="entry name" value="Chloramphenicol acetyltransferase-like domain"/>
    <property type="match status" value="1"/>
</dbReference>